<gene>
    <name evidence="1" type="ORF">E5357_04815</name>
</gene>
<sequence length="1530" mass="168825">MRVAKKFFSFLLAVVLMGTSVFPAAAFEKPENAETALQGGYASTQDEYAIYPIPQSTVYPGGEFVLGANVQVVSESGIDEYTNAFLEEILGDYGRTKTESSTVGSGQKILLGIKGSGGAVDTWVGSNVAVSKTDLFEQTDSYLLSAKDGTIVILGQDTDAVYYGLATLQMMFSSFAGSRFLNVQIEDYATMKTRGFIEGFYGAWNYEGRESMMWSGRDVKMNSYIYASKDDHYHRSDDLYPTTPDEGQSEEDLEINKIRKLVEAGEKTKVRYGWSIHLTYFFGDLGTIGTAAYEANFNAKVERLKAKFQQLYDVGVRKFAILNDDIGGGDLEQIVILLNRIDNEFIKAKEDCENLTYCMKGYNKAWSGSGEELESLKALNYSIDLFWTGDDVNSPITQETVDYVRNATDGHDVVFWLNYPVNEHAKSGLFLGNINHYARNNVTGLNGLMSNPCRYTEANKVGLFQLACLIWNNTNFLENADIIWRDCFKYLQPEVYDAYLTIGKHVANCPDSTRVSGFPESEDLKEDLEAVEAKIVKGEPVSEDAGAQRIKEEFAKIKTAVETFRSKCTNKILVEEITPWLNSLYDVATAGEAAMQAVFAMEKTDVDGAWQGVAAAGKAMATQAAYPAYAGADKMAQAGSRRLVPFINKIVPVAKRWVMPHLNPSAVVTSFYGKIAGEEVGDTAETAKIFDGNLATSCTLTPAHQVDDYVGIDMGRVVPVYSIEIFQAANDEGDASQVNNYFHHAVLEYSEDGSEGSWTQIGGVYDFQRHISEEVEIEARYIRLRAESVGRPGKPDHWTTIREIIINGNEEEEKFGVCTNMDTTVGEVSHQEGTYSLAADGTVSLKAGEYLGIKFEELSELKSVNVDCPAGLVLQYSENGVIWENMPSSPGGTAARYVRLYNGASQAVSFTVNNFSVAAEGSTGLNPAVETSLGLKEGSWENLFDGKLSTYAWTNSNQTAGDSIIVDLGAEIPVSEFTIITGDDRPKLYNAEVKVSSDKNNWTRVAEIHEEGDNVVGDIETEGGIYRNIKVDMEGQAIRYIQILITKYKEAYLKILDIDIKAIEKGSMVFEGTLTGKLDNMIDGDVSTVYMSDKLSDGTDYLKYKLTENTKLTSVTFLQDGADITNALVEAEIYDGNTVRTETIGRLDRGNTVFYRKGDEDILSFTITWPEGTRPTLYEIISNAGEKVHEIYLKNDAETKSIYCADRRMIVLPQDTYQKEGYILSGWSDGTKTYAAGTYYEMGTTDVTLTAVWEKAVKVSFISEGSQTENAYYASGSTIVLPEKEREGYVFKGWKDGSKIYAPGESYQIDSADVTLTAVWEKKLASEENPGGNNKPKPVPVPQPTAPGVPGGLKAAKNANTSISLSWNSVAQANGYIVSMYDTNTKAWKDVSLVGGTSYQVKGLKSATEYQFRVKAYKSHYGSRIAGADSSILKTATSPVKTKLKVKKTGKSKVKLTWNKKAKADGFEISMRVGSKGKFKRIASKKKNVVSMTKKGMKKGKTYTFRLRSYKKSGSRKIYSAYTTKKIKMK</sequence>
<name>A0AC61R2A6_9FIRM</name>
<reference evidence="1" key="1">
    <citation type="submission" date="2019-04" db="EMBL/GenBank/DDBJ databases">
        <title>Microbes associate with the intestines of laboratory mice.</title>
        <authorList>
            <person name="Navarre W."/>
            <person name="Wong E."/>
            <person name="Huang K."/>
            <person name="Tropini C."/>
            <person name="Ng K."/>
            <person name="Yu B."/>
        </authorList>
    </citation>
    <scope>NUCLEOTIDE SEQUENCE</scope>
    <source>
        <strain evidence="1">NM72_1-8</strain>
    </source>
</reference>
<comment type="caution">
    <text evidence="1">The sequence shown here is derived from an EMBL/GenBank/DDBJ whole genome shotgun (WGS) entry which is preliminary data.</text>
</comment>
<accession>A0AC61R2A6</accession>
<dbReference type="Proteomes" id="UP000307720">
    <property type="component" value="Unassembled WGS sequence"/>
</dbReference>
<evidence type="ECO:0000313" key="1">
    <source>
        <dbReference type="EMBL" id="TGX99607.1"/>
    </source>
</evidence>
<evidence type="ECO:0000313" key="2">
    <source>
        <dbReference type="Proteomes" id="UP000307720"/>
    </source>
</evidence>
<proteinExistence type="predicted"/>
<protein>
    <submittedName>
        <fullName evidence="1">Uncharacterized protein</fullName>
    </submittedName>
</protein>
<organism evidence="1 2">
    <name type="scientific">Hominisplanchenecus murintestinalis</name>
    <dbReference type="NCBI Taxonomy" id="2941517"/>
    <lineage>
        <taxon>Bacteria</taxon>
        <taxon>Bacillati</taxon>
        <taxon>Bacillota</taxon>
        <taxon>Clostridia</taxon>
        <taxon>Lachnospirales</taxon>
        <taxon>Lachnospiraceae</taxon>
        <taxon>Hominisplanchenecus</taxon>
    </lineage>
</organism>
<dbReference type="EMBL" id="SRZB01000006">
    <property type="protein sequence ID" value="TGX99607.1"/>
    <property type="molecule type" value="Genomic_DNA"/>
</dbReference>
<keyword evidence="2" id="KW-1185">Reference proteome</keyword>